<reference evidence="1 2" key="1">
    <citation type="journal article" date="2023" name="Science">
        <title>Complex scaffold remodeling in plant triterpene biosynthesis.</title>
        <authorList>
            <person name="De La Pena R."/>
            <person name="Hodgson H."/>
            <person name="Liu J.C."/>
            <person name="Stephenson M.J."/>
            <person name="Martin A.C."/>
            <person name="Owen C."/>
            <person name="Harkess A."/>
            <person name="Leebens-Mack J."/>
            <person name="Jimenez L.E."/>
            <person name="Osbourn A."/>
            <person name="Sattely E.S."/>
        </authorList>
    </citation>
    <scope>NUCLEOTIDE SEQUENCE [LARGE SCALE GENOMIC DNA]</scope>
    <source>
        <strain evidence="2">cv. JPN11</strain>
        <tissue evidence="1">Leaf</tissue>
    </source>
</reference>
<dbReference type="EMBL" id="CM051399">
    <property type="protein sequence ID" value="KAJ4717514.1"/>
    <property type="molecule type" value="Genomic_DNA"/>
</dbReference>
<evidence type="ECO:0000313" key="2">
    <source>
        <dbReference type="Proteomes" id="UP001164539"/>
    </source>
</evidence>
<keyword evidence="2" id="KW-1185">Reference proteome</keyword>
<protein>
    <submittedName>
        <fullName evidence="1">Ankyrin repeat family protein</fullName>
    </submittedName>
</protein>
<evidence type="ECO:0000313" key="1">
    <source>
        <dbReference type="EMBL" id="KAJ4717514.1"/>
    </source>
</evidence>
<name>A0ACC1Y3C8_MELAZ</name>
<proteinExistence type="predicted"/>
<accession>A0ACC1Y3C8</accession>
<organism evidence="1 2">
    <name type="scientific">Melia azedarach</name>
    <name type="common">Chinaberry tree</name>
    <dbReference type="NCBI Taxonomy" id="155640"/>
    <lineage>
        <taxon>Eukaryota</taxon>
        <taxon>Viridiplantae</taxon>
        <taxon>Streptophyta</taxon>
        <taxon>Embryophyta</taxon>
        <taxon>Tracheophyta</taxon>
        <taxon>Spermatophyta</taxon>
        <taxon>Magnoliopsida</taxon>
        <taxon>eudicotyledons</taxon>
        <taxon>Gunneridae</taxon>
        <taxon>Pentapetalae</taxon>
        <taxon>rosids</taxon>
        <taxon>malvids</taxon>
        <taxon>Sapindales</taxon>
        <taxon>Meliaceae</taxon>
        <taxon>Melia</taxon>
    </lineage>
</organism>
<gene>
    <name evidence="1" type="ORF">OWV82_012380</name>
</gene>
<dbReference type="Proteomes" id="UP001164539">
    <property type="component" value="Chromosome 6"/>
</dbReference>
<comment type="caution">
    <text evidence="1">The sequence shown here is derived from an EMBL/GenBank/DDBJ whole genome shotgun (WGS) entry which is preliminary data.</text>
</comment>
<sequence length="573" mass="64357">MNCLSETPLHVAVMLGHVDFVKEILCRKPELADELDSRRSVALHMASQKGYVDIVQALLQANPEMCFARDVDGRNPLHLAAMKGRIDVLGELLNARPCAASASTIWGETILHLCVKHNQLEVLKFLLETMDDPEFFNAKDDYGMTILHVAVADKRIEVIKFLTTRTKINVNALNANGFTAWDILAQSKRDVKDWEIGESLRHAGAISAKDNNDIHLSVQELGTRQTNILTSSENNQEQRGKASENFPEKEYDWLDKKRNALMVVASLIATMAFQAGVNPPQSPRQDTSSPDNPRLAAAPVQRPPTLGLIFISQGFYIYNTTGFLASMSIILLHISGLPLNHRILMWILSVILWVAICTMVLAYMAAILIIEEIESFSLITAFVIIVLWTAIEGIIYLWHIPRLMFRMLKYFIKSCRRQKDQRNAWACGSFVKEILCRKAELADDLDSRQSSALHIAAKKCNIEMVKALVKANPDMCFARDVDGRNPLHLAAMKGRIDVLGELVSARPLAASATTIWGEIILHSCVKYNRMESLKFLFENMDNPEILNAKDDYGMNILHLAVADKQIEVILFIH</sequence>